<feature type="transmembrane region" description="Helical" evidence="5">
    <location>
        <begin position="128"/>
        <end position="148"/>
    </location>
</feature>
<evidence type="ECO:0000313" key="7">
    <source>
        <dbReference type="Proteomes" id="UP000250369"/>
    </source>
</evidence>
<evidence type="ECO:0000256" key="1">
    <source>
        <dbReference type="ARBA" id="ARBA00004141"/>
    </source>
</evidence>
<dbReference type="OrthoDB" id="26941at2"/>
<protein>
    <submittedName>
        <fullName evidence="6">Crp/Fnr family transcriptional regulator</fullName>
    </submittedName>
</protein>
<name>A0A329MKR7_9BACL</name>
<keyword evidence="7" id="KW-1185">Reference proteome</keyword>
<dbReference type="Proteomes" id="UP000250369">
    <property type="component" value="Unassembled WGS sequence"/>
</dbReference>
<dbReference type="GO" id="GO:0016020">
    <property type="term" value="C:membrane"/>
    <property type="evidence" value="ECO:0007669"/>
    <property type="project" value="UniProtKB-SubCell"/>
</dbReference>
<feature type="transmembrane region" description="Helical" evidence="5">
    <location>
        <begin position="91"/>
        <end position="116"/>
    </location>
</feature>
<proteinExistence type="predicted"/>
<evidence type="ECO:0000256" key="3">
    <source>
        <dbReference type="ARBA" id="ARBA00022989"/>
    </source>
</evidence>
<gene>
    <name evidence="6" type="ORF">DQG23_15565</name>
</gene>
<organism evidence="6 7">
    <name type="scientific">Paenibacillus contaminans</name>
    <dbReference type="NCBI Taxonomy" id="450362"/>
    <lineage>
        <taxon>Bacteria</taxon>
        <taxon>Bacillati</taxon>
        <taxon>Bacillota</taxon>
        <taxon>Bacilli</taxon>
        <taxon>Bacillales</taxon>
        <taxon>Paenibacillaceae</taxon>
        <taxon>Paenibacillus</taxon>
    </lineage>
</organism>
<keyword evidence="2 5" id="KW-0812">Transmembrane</keyword>
<dbReference type="PANTHER" id="PTHR39157">
    <property type="entry name" value="INTEGRAL MEMBRANE PROTEIN-RELATED"/>
    <property type="match status" value="1"/>
</dbReference>
<dbReference type="InterPro" id="IPR032808">
    <property type="entry name" value="DoxX"/>
</dbReference>
<dbReference type="RefSeq" id="WP_113031780.1">
    <property type="nucleotide sequence ID" value="NZ_QMFB01000008.1"/>
</dbReference>
<keyword evidence="3 5" id="KW-1133">Transmembrane helix</keyword>
<keyword evidence="4 5" id="KW-0472">Membrane</keyword>
<comment type="caution">
    <text evidence="6">The sequence shown here is derived from an EMBL/GenBank/DDBJ whole genome shotgun (WGS) entry which is preliminary data.</text>
</comment>
<sequence>MVMKWIRENVYASAILAIVRLYLGWKWLDAGWHKITGDGFDASGFLKKAIEKPLTDSGTKELLYPNFTNFIDSFALPNVKLINVLIPWGEFLIGLGLILGVFTTAAAFFGLMLNFMFMFSGTVSTNPWLTLFGFIILIAGANAGRFGGDRFVLPYVRKWLKLDRIGAGTDLKG</sequence>
<evidence type="ECO:0000256" key="5">
    <source>
        <dbReference type="SAM" id="Phobius"/>
    </source>
</evidence>
<evidence type="ECO:0000313" key="6">
    <source>
        <dbReference type="EMBL" id="RAV20384.1"/>
    </source>
</evidence>
<dbReference type="AlphaFoldDB" id="A0A329MKR7"/>
<reference evidence="6 7" key="1">
    <citation type="journal article" date="2009" name="Int. J. Syst. Evol. Microbiol.">
        <title>Paenibacillus contaminans sp. nov., isolated from a contaminated laboratory plate.</title>
        <authorList>
            <person name="Chou J.H."/>
            <person name="Lee J.H."/>
            <person name="Lin M.C."/>
            <person name="Chang P.S."/>
            <person name="Arun A.B."/>
            <person name="Young C.C."/>
            <person name="Chen W.M."/>
        </authorList>
    </citation>
    <scope>NUCLEOTIDE SEQUENCE [LARGE SCALE GENOMIC DNA]</scope>
    <source>
        <strain evidence="6 7">CKOBP-6</strain>
    </source>
</reference>
<dbReference type="PANTHER" id="PTHR39157:SF1">
    <property type="entry name" value="DOXX FAMILY PROTEIN"/>
    <property type="match status" value="1"/>
</dbReference>
<dbReference type="EMBL" id="QMFB01000008">
    <property type="protein sequence ID" value="RAV20384.1"/>
    <property type="molecule type" value="Genomic_DNA"/>
</dbReference>
<evidence type="ECO:0000256" key="2">
    <source>
        <dbReference type="ARBA" id="ARBA00022692"/>
    </source>
</evidence>
<dbReference type="Pfam" id="PF07681">
    <property type="entry name" value="DoxX"/>
    <property type="match status" value="1"/>
</dbReference>
<accession>A0A329MKR7</accession>
<comment type="subcellular location">
    <subcellularLocation>
        <location evidence="1">Membrane</location>
        <topology evidence="1">Multi-pass membrane protein</topology>
    </subcellularLocation>
</comment>
<evidence type="ECO:0000256" key="4">
    <source>
        <dbReference type="ARBA" id="ARBA00023136"/>
    </source>
</evidence>